<gene>
    <name evidence="1" type="ORF">CAL65_18820</name>
</gene>
<sequence length="77" mass="9551">MSQTYADELIPSSYESWRYCIEEKCGIELTERYLRDRIEALADERDEYTRRYRRLYGDQQWQRVRSWFEKALQETIG</sequence>
<dbReference type="OrthoDB" id="285538at2"/>
<dbReference type="EMBL" id="NFZW01000025">
    <property type="protein sequence ID" value="RFA32849.1"/>
    <property type="molecule type" value="Genomic_DNA"/>
</dbReference>
<protein>
    <submittedName>
        <fullName evidence="1">Uncharacterized protein</fullName>
    </submittedName>
</protein>
<name>A0A3E0WK43_9GAMM</name>
<accession>A0A3E0WK43</accession>
<reference evidence="2" key="1">
    <citation type="submission" date="2017-05" db="EMBL/GenBank/DDBJ databases">
        <authorList>
            <person name="Sharma S."/>
            <person name="Sidhu C."/>
            <person name="Pinnaka A.K."/>
        </authorList>
    </citation>
    <scope>NUCLEOTIDE SEQUENCE [LARGE SCALE GENOMIC DNA]</scope>
    <source>
        <strain evidence="2">AK93</strain>
    </source>
</reference>
<keyword evidence="2" id="KW-1185">Reference proteome</keyword>
<dbReference type="RefSeq" id="WP_116303691.1">
    <property type="nucleotide sequence ID" value="NZ_NFZV01000026.1"/>
</dbReference>
<dbReference type="Proteomes" id="UP000256763">
    <property type="component" value="Unassembled WGS sequence"/>
</dbReference>
<evidence type="ECO:0000313" key="1">
    <source>
        <dbReference type="EMBL" id="RFA32849.1"/>
    </source>
</evidence>
<proteinExistence type="predicted"/>
<comment type="caution">
    <text evidence="1">The sequence shown here is derived from an EMBL/GenBank/DDBJ whole genome shotgun (WGS) entry which is preliminary data.</text>
</comment>
<organism evidence="1 2">
    <name type="scientific">Alkalilimnicola ehrlichii</name>
    <dbReference type="NCBI Taxonomy" id="351052"/>
    <lineage>
        <taxon>Bacteria</taxon>
        <taxon>Pseudomonadati</taxon>
        <taxon>Pseudomonadota</taxon>
        <taxon>Gammaproteobacteria</taxon>
        <taxon>Chromatiales</taxon>
        <taxon>Ectothiorhodospiraceae</taxon>
        <taxon>Alkalilimnicola</taxon>
    </lineage>
</organism>
<evidence type="ECO:0000313" key="2">
    <source>
        <dbReference type="Proteomes" id="UP000256763"/>
    </source>
</evidence>
<dbReference type="AlphaFoldDB" id="A0A3E0WK43"/>